<keyword evidence="2" id="KW-1185">Reference proteome</keyword>
<dbReference type="EnsemblMetazoa" id="AARA014285-RB">
    <property type="protein sequence ID" value="AARA014285-PB"/>
    <property type="gene ID" value="AARA014285"/>
</dbReference>
<proteinExistence type="predicted"/>
<organism evidence="1 2">
    <name type="scientific">Anopheles arabiensis</name>
    <name type="common">Mosquito</name>
    <dbReference type="NCBI Taxonomy" id="7173"/>
    <lineage>
        <taxon>Eukaryota</taxon>
        <taxon>Metazoa</taxon>
        <taxon>Ecdysozoa</taxon>
        <taxon>Arthropoda</taxon>
        <taxon>Hexapoda</taxon>
        <taxon>Insecta</taxon>
        <taxon>Pterygota</taxon>
        <taxon>Neoptera</taxon>
        <taxon>Endopterygota</taxon>
        <taxon>Diptera</taxon>
        <taxon>Nematocera</taxon>
        <taxon>Culicoidea</taxon>
        <taxon>Culicidae</taxon>
        <taxon>Anophelinae</taxon>
        <taxon>Anopheles</taxon>
    </lineage>
</organism>
<accession>A0A182IFM0</accession>
<reference evidence="1" key="2">
    <citation type="submission" date="2022-08" db="UniProtKB">
        <authorList>
            <consortium name="EnsemblMetazoa"/>
        </authorList>
    </citation>
    <scope>IDENTIFICATION</scope>
    <source>
        <strain evidence="1">Dongola</strain>
    </source>
</reference>
<sequence length="69" mass="7528">MCVFSSNLPSVLNARLVLGVEFCCSQELYVYCSLKSVHAGGTFLCFAKSLSLSLSIATFSSRTPVHRSY</sequence>
<dbReference type="EMBL" id="APCN01002936">
    <property type="status" value="NOT_ANNOTATED_CDS"/>
    <property type="molecule type" value="Genomic_DNA"/>
</dbReference>
<evidence type="ECO:0000313" key="1">
    <source>
        <dbReference type="EnsemblMetazoa" id="AARA014285-PA"/>
    </source>
</evidence>
<evidence type="ECO:0000313" key="2">
    <source>
        <dbReference type="Proteomes" id="UP000075840"/>
    </source>
</evidence>
<dbReference type="EnsemblMetazoa" id="AARA014285-RA">
    <property type="protein sequence ID" value="AARA014285-PA"/>
    <property type="gene ID" value="AARA014285"/>
</dbReference>
<dbReference type="Proteomes" id="UP000075840">
    <property type="component" value="Unassembled WGS sequence"/>
</dbReference>
<reference evidence="2" key="1">
    <citation type="submission" date="2013-03" db="EMBL/GenBank/DDBJ databases">
        <title>The Genome Sequence of Anopheles arabiensis DONG5_A.</title>
        <authorList>
            <consortium name="The Broad Institute Genomics Platform"/>
            <person name="Neafsey D.E."/>
            <person name="Howell P."/>
            <person name="Walker B."/>
            <person name="Young S.K."/>
            <person name="Zeng Q."/>
            <person name="Gargeya S."/>
            <person name="Fitzgerald M."/>
            <person name="Haas B."/>
            <person name="Abouelleil A."/>
            <person name="Allen A.W."/>
            <person name="Alvarado L."/>
            <person name="Arachchi H.M."/>
            <person name="Berlin A.M."/>
            <person name="Chapman S.B."/>
            <person name="Gainer-Dewar J."/>
            <person name="Goldberg J."/>
            <person name="Griggs A."/>
            <person name="Gujja S."/>
            <person name="Hansen M."/>
            <person name="Howarth C."/>
            <person name="Imamovic A."/>
            <person name="Ireland A."/>
            <person name="Larimer J."/>
            <person name="McCowan C."/>
            <person name="Murphy C."/>
            <person name="Pearson M."/>
            <person name="Poon T.W."/>
            <person name="Priest M."/>
            <person name="Roberts A."/>
            <person name="Saif S."/>
            <person name="Shea T."/>
            <person name="Sisk P."/>
            <person name="Sykes S."/>
            <person name="Wortman J."/>
            <person name="Nusbaum C."/>
            <person name="Birren B."/>
        </authorList>
    </citation>
    <scope>NUCLEOTIDE SEQUENCE [LARGE SCALE GENOMIC DNA]</scope>
    <source>
        <strain evidence="2">Dongola</strain>
    </source>
</reference>
<dbReference type="AlphaFoldDB" id="A0A182IFM0"/>
<dbReference type="VEuPathDB" id="VectorBase:AARA014285"/>
<name>A0A182IFM0_ANOAR</name>
<protein>
    <submittedName>
        <fullName evidence="1">Uncharacterized protein</fullName>
    </submittedName>
</protein>